<reference evidence="1" key="1">
    <citation type="submission" date="2021-06" db="EMBL/GenBank/DDBJ databases">
        <authorList>
            <person name="Kallberg Y."/>
            <person name="Tangrot J."/>
            <person name="Rosling A."/>
        </authorList>
    </citation>
    <scope>NUCLEOTIDE SEQUENCE</scope>
    <source>
        <strain evidence="1">MA461A</strain>
    </source>
</reference>
<evidence type="ECO:0000313" key="2">
    <source>
        <dbReference type="Proteomes" id="UP000789920"/>
    </source>
</evidence>
<protein>
    <submittedName>
        <fullName evidence="1">11226_t:CDS:1</fullName>
    </submittedName>
</protein>
<feature type="non-terminal residue" evidence="1">
    <location>
        <position position="1"/>
    </location>
</feature>
<accession>A0ACA9SAB5</accession>
<comment type="caution">
    <text evidence="1">The sequence shown here is derived from an EMBL/GenBank/DDBJ whole genome shotgun (WGS) entry which is preliminary data.</text>
</comment>
<feature type="non-terminal residue" evidence="1">
    <location>
        <position position="57"/>
    </location>
</feature>
<gene>
    <name evidence="1" type="ORF">RPERSI_LOCUS28252</name>
</gene>
<dbReference type="Proteomes" id="UP000789920">
    <property type="component" value="Unassembled WGS sequence"/>
</dbReference>
<dbReference type="EMBL" id="CAJVQC010102157">
    <property type="protein sequence ID" value="CAG8831759.1"/>
    <property type="molecule type" value="Genomic_DNA"/>
</dbReference>
<keyword evidence="2" id="KW-1185">Reference proteome</keyword>
<evidence type="ECO:0000313" key="1">
    <source>
        <dbReference type="EMBL" id="CAG8831759.1"/>
    </source>
</evidence>
<proteinExistence type="predicted"/>
<organism evidence="1 2">
    <name type="scientific">Racocetra persica</name>
    <dbReference type="NCBI Taxonomy" id="160502"/>
    <lineage>
        <taxon>Eukaryota</taxon>
        <taxon>Fungi</taxon>
        <taxon>Fungi incertae sedis</taxon>
        <taxon>Mucoromycota</taxon>
        <taxon>Glomeromycotina</taxon>
        <taxon>Glomeromycetes</taxon>
        <taxon>Diversisporales</taxon>
        <taxon>Gigasporaceae</taxon>
        <taxon>Racocetra</taxon>
    </lineage>
</organism>
<name>A0ACA9SAB5_9GLOM</name>
<sequence length="57" mass="6366">DLQRKNCPSYVNNEIHSLTQNPTMIQIVIISVLGIDVNKIVCRVKGIGGVFGRKEQE</sequence>